<protein>
    <recommendedName>
        <fullName evidence="4">Heterokaryon incompatibility domain-containing protein</fullName>
    </recommendedName>
</protein>
<dbReference type="InterPro" id="IPR052895">
    <property type="entry name" value="HetReg/Transcr_Mod"/>
</dbReference>
<keyword evidence="3" id="KW-1133">Transmembrane helix</keyword>
<dbReference type="PANTHER" id="PTHR24148">
    <property type="entry name" value="ANKYRIN REPEAT DOMAIN-CONTAINING PROTEIN 39 HOMOLOG-RELATED"/>
    <property type="match status" value="1"/>
</dbReference>
<dbReference type="EMBL" id="MIKF01000410">
    <property type="protein sequence ID" value="RTE70975.1"/>
    <property type="molecule type" value="Genomic_DNA"/>
</dbReference>
<accession>A0A430L5N7</accession>
<feature type="domain" description="Heterokaryon incompatibility" evidence="4">
    <location>
        <begin position="189"/>
        <end position="354"/>
    </location>
</feature>
<dbReference type="PANTHER" id="PTHR24148:SF82">
    <property type="entry name" value="HETEROKARYON INCOMPATIBILITY DOMAIN-CONTAINING PROTEIN"/>
    <property type="match status" value="1"/>
</dbReference>
<evidence type="ECO:0000259" key="4">
    <source>
        <dbReference type="Pfam" id="PF06985"/>
    </source>
</evidence>
<feature type="transmembrane region" description="Helical" evidence="3">
    <location>
        <begin position="669"/>
        <end position="692"/>
    </location>
</feature>
<keyword evidence="6" id="KW-1185">Reference proteome</keyword>
<keyword evidence="1" id="KW-0175">Coiled coil</keyword>
<comment type="caution">
    <text evidence="5">The sequence shown here is derived from an EMBL/GenBank/DDBJ whole genome shotgun (WGS) entry which is preliminary data.</text>
</comment>
<name>A0A430L5N7_9HYPO</name>
<organism evidence="5 6">
    <name type="scientific">Fusarium euwallaceae</name>
    <dbReference type="NCBI Taxonomy" id="1147111"/>
    <lineage>
        <taxon>Eukaryota</taxon>
        <taxon>Fungi</taxon>
        <taxon>Dikarya</taxon>
        <taxon>Ascomycota</taxon>
        <taxon>Pezizomycotina</taxon>
        <taxon>Sordariomycetes</taxon>
        <taxon>Hypocreomycetidae</taxon>
        <taxon>Hypocreales</taxon>
        <taxon>Nectriaceae</taxon>
        <taxon>Fusarium</taxon>
        <taxon>Fusarium solani species complex</taxon>
    </lineage>
</organism>
<dbReference type="Proteomes" id="UP000287124">
    <property type="component" value="Unassembled WGS sequence"/>
</dbReference>
<evidence type="ECO:0000256" key="3">
    <source>
        <dbReference type="SAM" id="Phobius"/>
    </source>
</evidence>
<keyword evidence="3" id="KW-0812">Transmembrane</keyword>
<dbReference type="Pfam" id="PF06985">
    <property type="entry name" value="HET"/>
    <property type="match status" value="1"/>
</dbReference>
<feature type="region of interest" description="Disordered" evidence="2">
    <location>
        <begin position="1395"/>
        <end position="1420"/>
    </location>
</feature>
<feature type="coiled-coil region" evidence="1">
    <location>
        <begin position="52"/>
        <end position="79"/>
    </location>
</feature>
<gene>
    <name evidence="5" type="ORF">BHE90_014626</name>
</gene>
<evidence type="ECO:0000313" key="5">
    <source>
        <dbReference type="EMBL" id="RTE70975.1"/>
    </source>
</evidence>
<evidence type="ECO:0000256" key="2">
    <source>
        <dbReference type="SAM" id="MobiDB-lite"/>
    </source>
</evidence>
<feature type="transmembrane region" description="Helical" evidence="3">
    <location>
        <begin position="791"/>
        <end position="816"/>
    </location>
</feature>
<evidence type="ECO:0000256" key="1">
    <source>
        <dbReference type="SAM" id="Coils"/>
    </source>
</evidence>
<keyword evidence="3" id="KW-0472">Membrane</keyword>
<sequence>MSSRSWHQVSIEGSYFDEYGTAGFLDYLKRRGVDMFRYKVIASRKDYAYFSRDTLENHREEYEQEMDRLSRLAAERQLQRDAQELKSRLLREPTPVVEKVLHKLETAQDVPPESPKTKAVDFDLLELLLPGYRSKDSKGFNRPAEAPMYEPLPGPDWFRLLVLEPWRADNDRLRCHLRAVRLDDVANKYSALSYCWTQSVHSKVQSLVCNGLAIDVSENLRLALENTRYSTLPRILWVDALCINQDDLVERNHQVQLMGQIYQQANETIVWLGDVFPRGPTRPEFDAICKVVKEWDESLRPYYNSRNMKGKLCRYEPEVSQDQSRWFVPMAFDASLVSTLFGSPWFERRWVIQEVALARSAVVKVPGATIQWKWIGLAAGIIRTNHDRLINAYRMPNLYNAYLISRLSTHGPLPPLDLSLLTLLRLTTGFKTSEKLDVVYALLGFLNRQGESSSSRSSSETVRVDYTLSESELGILVAESHMAQTRRPLSFLSDAAGISDKPTWSPRWTHKMASMLDPWPLNDDTNAFNPAKGLSFKRFHSTDPNQLKVEGVQISQVAWQTATFGPHEDFGSIMTDLIRMLHRCHGGWDIWNASIMPAVARSFCGGRDKYGGRAKDSDHFTTQFFDIIRTWSRCHPNAFPELSQAIDFGWRSLGGLEMTWADAAETSSFWLALARCTIHIIPALVSIGLVILNCRGYFIGNELEGPMNQDDMKLGLLQVAAKVQELLIVASVGSVIFHIIRSELVFGEGIPLGLLTSGWNFSQIQYFWSPEFLGCLNWDRAMSSKQQCKRVGTLLFIAISGLLALVAGPAAAVLMIPRQKDWPVGGGIYWLNGSSEQLWPTNLTADYYSEANCTHQDVQFVDNRCPSAGFLPLYHYYEHWWNHLNAGFSFELRDFNMRKIIYSQPALRHASNTWSYTAHSATATLQDAVRGLHRSALQYLLNHDPHRMPYPSHLEWADPIIFKVDTKIPLVRVKCRPQGMVWLWGTNLTVETASIRDSDPLWEAQMKNPGKDMPEPIPIEIDVLRYIQEDLAARGILDNSSSLLKGEMFQEGRRTLIFPVETWQVTGNSLDLVILLGQNWERTNDEEKPHSNVLTCSIDARWSSGATKMQMRSHNQLSHEFHLGRVRNLVETEAKHLERIGYLHRTPPSDGSWPEIRLSADWYNILSPVLPNEPSHGLPWIPPIGSKQTTLEVLFNKIFDTQNDAPSAFENVIATAMADGLSRCGLIPNYNGSRFLEAWPFTQWGIKDEDQARSLVHKGEPRESFQPTMLQPENRTRMVMKATYGGYVMEASSWFDYLSMAALLTHALIAMVHTVLLICYQTTSGAWDTILELVALTQQSEPPPKTLLANTSAGVRSFKTVKLLATVETSDGRATGVAEDDLHPIGDLQMRVREPGTKRNPRLRPKRSGQLYGQPGLVGA</sequence>
<reference evidence="5 6" key="1">
    <citation type="submission" date="2017-06" db="EMBL/GenBank/DDBJ databases">
        <title>Comparative genomic analysis of Ambrosia Fusariam Clade fungi.</title>
        <authorList>
            <person name="Stajich J.E."/>
            <person name="Carrillo J."/>
            <person name="Kijimoto T."/>
            <person name="Eskalen A."/>
            <person name="O'Donnell K."/>
            <person name="Kasson M."/>
        </authorList>
    </citation>
    <scope>NUCLEOTIDE SEQUENCE [LARGE SCALE GENOMIC DNA]</scope>
    <source>
        <strain evidence="5 6">UCR1854</strain>
    </source>
</reference>
<dbReference type="InterPro" id="IPR010730">
    <property type="entry name" value="HET"/>
</dbReference>
<evidence type="ECO:0000313" key="6">
    <source>
        <dbReference type="Proteomes" id="UP000287124"/>
    </source>
</evidence>
<proteinExistence type="predicted"/>